<sequence>MTDIPGLGNTLVCLSTMIQRRYAQICADHDLTVAQAQLLCLVKDRPRRLGELSHLLGLAKPGLSGLIDRTERRGLVQRVSCAQDRRACDLTSTPLGKEIGDALHADVGARLPEIVADLPADDRATFAGLAAEITGCH</sequence>
<dbReference type="GO" id="GO:0003700">
    <property type="term" value="F:DNA-binding transcription factor activity"/>
    <property type="evidence" value="ECO:0007669"/>
    <property type="project" value="InterPro"/>
</dbReference>
<comment type="caution">
    <text evidence="2">The sequence shown here is derived from an EMBL/GenBank/DDBJ whole genome shotgun (WGS) entry which is preliminary data.</text>
</comment>
<dbReference type="GO" id="GO:0006950">
    <property type="term" value="P:response to stress"/>
    <property type="evidence" value="ECO:0007669"/>
    <property type="project" value="TreeGrafter"/>
</dbReference>
<dbReference type="InterPro" id="IPR036390">
    <property type="entry name" value="WH_DNA-bd_sf"/>
</dbReference>
<gene>
    <name evidence="2" type="ORF">MB27_10725</name>
</gene>
<dbReference type="eggNOG" id="COG1846">
    <property type="taxonomic scope" value="Bacteria"/>
</dbReference>
<dbReference type="RefSeq" id="WP_043524074.1">
    <property type="nucleotide sequence ID" value="NZ_BAABKU010000015.1"/>
</dbReference>
<organism evidence="2 3">
    <name type="scientific">Actinoplanes utahensis</name>
    <dbReference type="NCBI Taxonomy" id="1869"/>
    <lineage>
        <taxon>Bacteria</taxon>
        <taxon>Bacillati</taxon>
        <taxon>Actinomycetota</taxon>
        <taxon>Actinomycetes</taxon>
        <taxon>Micromonosporales</taxon>
        <taxon>Micromonosporaceae</taxon>
        <taxon>Actinoplanes</taxon>
    </lineage>
</organism>
<dbReference type="PROSITE" id="PS50995">
    <property type="entry name" value="HTH_MARR_2"/>
    <property type="match status" value="1"/>
</dbReference>
<dbReference type="InterPro" id="IPR036388">
    <property type="entry name" value="WH-like_DNA-bd_sf"/>
</dbReference>
<evidence type="ECO:0000313" key="3">
    <source>
        <dbReference type="Proteomes" id="UP000054537"/>
    </source>
</evidence>
<keyword evidence="3" id="KW-1185">Reference proteome</keyword>
<dbReference type="AlphaFoldDB" id="A0A0A6URH1"/>
<dbReference type="SUPFAM" id="SSF46785">
    <property type="entry name" value="Winged helix' DNA-binding domain"/>
    <property type="match status" value="1"/>
</dbReference>
<evidence type="ECO:0000313" key="2">
    <source>
        <dbReference type="EMBL" id="KHD77618.1"/>
    </source>
</evidence>
<reference evidence="2 3" key="1">
    <citation type="submission" date="2014-10" db="EMBL/GenBank/DDBJ databases">
        <title>Draft genome sequence of Actinoplanes utahensis NRRL 12052.</title>
        <authorList>
            <person name="Velasco-Bucheli B."/>
            <person name="del Cerro C."/>
            <person name="Hormigo D."/>
            <person name="Garcia J.L."/>
            <person name="Acebal C."/>
            <person name="Arroyo M."/>
            <person name="de la Mata I."/>
        </authorList>
    </citation>
    <scope>NUCLEOTIDE SEQUENCE [LARGE SCALE GENOMIC DNA]</scope>
    <source>
        <strain evidence="2 3">NRRL 12052</strain>
    </source>
</reference>
<dbReference type="PANTHER" id="PTHR33164">
    <property type="entry name" value="TRANSCRIPTIONAL REGULATOR, MARR FAMILY"/>
    <property type="match status" value="1"/>
</dbReference>
<accession>A0A0A6URH1</accession>
<dbReference type="EMBL" id="JRTT01000010">
    <property type="protein sequence ID" value="KHD77618.1"/>
    <property type="molecule type" value="Genomic_DNA"/>
</dbReference>
<protein>
    <recommendedName>
        <fullName evidence="1">HTH marR-type domain-containing protein</fullName>
    </recommendedName>
</protein>
<dbReference type="InterPro" id="IPR039422">
    <property type="entry name" value="MarR/SlyA-like"/>
</dbReference>
<dbReference type="SMART" id="SM00347">
    <property type="entry name" value="HTH_MARR"/>
    <property type="match status" value="1"/>
</dbReference>
<dbReference type="PRINTS" id="PR00598">
    <property type="entry name" value="HTHMARR"/>
</dbReference>
<dbReference type="Gene3D" id="1.10.10.10">
    <property type="entry name" value="Winged helix-like DNA-binding domain superfamily/Winged helix DNA-binding domain"/>
    <property type="match status" value="1"/>
</dbReference>
<dbReference type="Pfam" id="PF12802">
    <property type="entry name" value="MarR_2"/>
    <property type="match status" value="1"/>
</dbReference>
<dbReference type="OrthoDB" id="3216907at2"/>
<evidence type="ECO:0000259" key="1">
    <source>
        <dbReference type="PROSITE" id="PS50995"/>
    </source>
</evidence>
<dbReference type="InterPro" id="IPR000835">
    <property type="entry name" value="HTH_MarR-typ"/>
</dbReference>
<name>A0A0A6URH1_ACTUT</name>
<proteinExistence type="predicted"/>
<dbReference type="PANTHER" id="PTHR33164:SF107">
    <property type="entry name" value="TRANSCRIPTIONAL REGULATORY PROTEIN"/>
    <property type="match status" value="1"/>
</dbReference>
<dbReference type="Proteomes" id="UP000054537">
    <property type="component" value="Unassembled WGS sequence"/>
</dbReference>
<dbReference type="STRING" id="1869.MB27_10725"/>
<feature type="domain" description="HTH marR-type" evidence="1">
    <location>
        <begin position="4"/>
        <end position="135"/>
    </location>
</feature>